<dbReference type="Gene3D" id="2.10.25.10">
    <property type="entry name" value="Laminin"/>
    <property type="match status" value="1"/>
</dbReference>
<dbReference type="InterPro" id="IPR000742">
    <property type="entry name" value="EGF"/>
</dbReference>
<dbReference type="Proteomes" id="UP000046393">
    <property type="component" value="Unplaced"/>
</dbReference>
<dbReference type="STRING" id="451379.A0A0N5AM30"/>
<accession>A0A0N5AM30</accession>
<reference evidence="7" key="1">
    <citation type="submission" date="2016-04" db="UniProtKB">
        <authorList>
            <consortium name="WormBaseParasite"/>
        </authorList>
    </citation>
    <scope>IDENTIFICATION</scope>
</reference>
<feature type="coiled-coil region" evidence="4">
    <location>
        <begin position="693"/>
        <end position="720"/>
    </location>
</feature>
<dbReference type="PANTHER" id="PTHR14949">
    <property type="entry name" value="EGF-LIKE-DOMAIN, MULTIPLE 7, 8"/>
    <property type="match status" value="1"/>
</dbReference>
<evidence type="ECO:0000256" key="2">
    <source>
        <dbReference type="ARBA" id="ARBA00023157"/>
    </source>
</evidence>
<evidence type="ECO:0000256" key="1">
    <source>
        <dbReference type="ARBA" id="ARBA00022729"/>
    </source>
</evidence>
<keyword evidence="1" id="KW-0732">Signal</keyword>
<feature type="domain" description="EGF-like" evidence="5">
    <location>
        <begin position="57"/>
        <end position="91"/>
    </location>
</feature>
<dbReference type="PROSITE" id="PS00022">
    <property type="entry name" value="EGF_1"/>
    <property type="match status" value="1"/>
</dbReference>
<protein>
    <submittedName>
        <fullName evidence="7">EGF-like domain-containing protein</fullName>
    </submittedName>
</protein>
<feature type="disulfide bond" evidence="3">
    <location>
        <begin position="81"/>
        <end position="90"/>
    </location>
</feature>
<keyword evidence="6" id="KW-1185">Reference proteome</keyword>
<name>A0A0N5AM30_9BILA</name>
<dbReference type="SMART" id="SM00181">
    <property type="entry name" value="EGF"/>
    <property type="match status" value="3"/>
</dbReference>
<evidence type="ECO:0000256" key="3">
    <source>
        <dbReference type="PROSITE-ProRule" id="PRU00076"/>
    </source>
</evidence>
<evidence type="ECO:0000259" key="5">
    <source>
        <dbReference type="PROSITE" id="PS50026"/>
    </source>
</evidence>
<dbReference type="WBParaSite" id="SMUV_0000562101-mRNA-1">
    <property type="protein sequence ID" value="SMUV_0000562101-mRNA-1"/>
    <property type="gene ID" value="SMUV_0000562101"/>
</dbReference>
<dbReference type="PANTHER" id="PTHR14949:SF56">
    <property type="entry name" value="EGF-LIKE-DOMAIN, MULTIPLE 7"/>
    <property type="match status" value="1"/>
</dbReference>
<keyword evidence="4" id="KW-0175">Coiled coil</keyword>
<dbReference type="PROSITE" id="PS50026">
    <property type="entry name" value="EGF_3"/>
    <property type="match status" value="1"/>
</dbReference>
<comment type="caution">
    <text evidence="3">Lacks conserved residue(s) required for the propagation of feature annotation.</text>
</comment>
<dbReference type="InterPro" id="IPR050969">
    <property type="entry name" value="Dev_Signal_Modulators"/>
</dbReference>
<organism evidence="6 7">
    <name type="scientific">Syphacia muris</name>
    <dbReference type="NCBI Taxonomy" id="451379"/>
    <lineage>
        <taxon>Eukaryota</taxon>
        <taxon>Metazoa</taxon>
        <taxon>Ecdysozoa</taxon>
        <taxon>Nematoda</taxon>
        <taxon>Chromadorea</taxon>
        <taxon>Rhabditida</taxon>
        <taxon>Spirurina</taxon>
        <taxon>Oxyuridomorpha</taxon>
        <taxon>Oxyuroidea</taxon>
        <taxon>Oxyuridae</taxon>
        <taxon>Syphacia</taxon>
    </lineage>
</organism>
<evidence type="ECO:0000313" key="6">
    <source>
        <dbReference type="Proteomes" id="UP000046393"/>
    </source>
</evidence>
<evidence type="ECO:0000256" key="4">
    <source>
        <dbReference type="SAM" id="Coils"/>
    </source>
</evidence>
<keyword evidence="2 3" id="KW-1015">Disulfide bond</keyword>
<keyword evidence="3" id="KW-0245">EGF-like domain</keyword>
<evidence type="ECO:0000313" key="7">
    <source>
        <dbReference type="WBParaSite" id="SMUV_0000562101-mRNA-1"/>
    </source>
</evidence>
<proteinExistence type="predicted"/>
<sequence length="2009" mass="225047">SPELSQRQFRRSKVAVTIDRSYSDRTYNCTVKSCGDHGICVNGECQCNSGWSGVQCQKPLCEKVNHCSSAGYCVEPNKCRCYIGMSGDDCSLCVSPLCNRCAFRCVHGYCDVTTKYFSYSNVNAGMDGKERLAKFATAPYAMFILQYFSYFHHRSHLNNHQLYFPYTEPIFQQYSLPFTDYYFYGTTLVPRKIDSEYYRGETGRYTCIYGTVASEGRYISSALIRCTIPIEIKPGRYPVYVAPFGSNSMIPTFDNHSIFVTLFMSCSSFECEGICIGKMCVCPANREGDLCEKINIGTKLQVNITANESFTEVTEGTPYTVQLPMKDINVIYNVKSDIDNLSVSSSGLVVWQKPIGSETPYHITLNIETSSGESQINWNLTVKPTYTPQILKILRFKDSNQQIIQGKISTDNPNILAQAPVQLLIYRNSEEYVSCTTETDANGNFESTFYPFQQPSTYFAIAYHPGVTINSTNVTNSNQHLTWNDPEITVSFEESVIIPSSSSRSINTIYKIKGVTEKPVGCLVEVIFPRDKIQVTVYKEVAVMVLSCLNTVKQIIRQKFRSTSTQRLLIPDITELKIEYSPQTTPGIIPIRFFGNDIQHRSSWFTFRISPDNSPMFVVANESQLPLSDISQPILILYLSYRTDVISFGEMIHGNITVLDNDDNELASISYNWKATNSNFFNFIVYVQDEFTAMNLATEVQGAEVTLRNTENELNEQRRIIKNGNSVFFSVVEDLYELSVSSPIHQMVRLIVQPTSTNNTITVFLLLLSAEQPILYNGHLSLEKLYDHRNVNLHQLQLIGIPSPLLSFKPSVLTANTAVKNGYTLLQLYSSSNGSFAYFSGLNFNDTKSQFQITIQASDYALGSGDGYSSSYSLTTDLLSNNYSCNSYLLMIPYIYSMPGTKSNFVKHSPLIINLQKPDTEVKFCRADLEGQQESMAESVWQKTAVHCNCRSNERHYCRQKYSSVAVCGNSWRWILDSEVSYDSLAMFILLNANCNSAAVNFSSVIEFLKCLSNFEMKCVVPSTKSLPLIIQKSVNNIEEQNTFQMFLRQVSSVHDNFGSITKRFFSGFSALEGQAVSMLRFFLSFFSQLQQIFPPQIFDQITSRSWYDRFFATIAETSDGGPIITAEEYSILNTDNMSLDLINLWNSTVTRWSLSDLEPACGISFSAVRNLVATSAGLKLLAKQYGSSNPFALLHKSTAVILSESNEADFNNALLDDCAQAYLMLTPKVINEDENFFVKLKIKNEKNFPLSNLFVSLELVREHRDNNQIQFRVGPLTVSGISSIDGLNSLAADSLLDAQWAIKVVGNSRLVRTIRVKAVVTVQFFVNGKQTVQELEPEMITIVPRPSLTLRYLLMPEVRQNSPENGNFTASIDFINTGFSELRDITVEHCRMLITSINGSSSISFSINEIYLDNSERDKFNPNFVIPSINPGAVVRVKYKLSTTNTKIGRLRNLELFLSVANRVVHIDEPQVFYIQKVLSSHRLLLSSYLNPKLFYYYDVAKSTVHRILKPALIERRESLICEVICQVKDEKRAVDGTEYRKQIAKYEAVSADTTGAAYYLQLSIPKGMPDKYEILAICNTPTGSDYQRHIPLLNVLYEPNDEQMIYFIDEQPSYTEPELVYEFIYGIPDDFTAPVFEFQSYKIPIIKENWPNINASVARIAATSATNLRITFNIYLGDIILTEELPRTHRNYCFSVTAKDAAGRQTIMPVLISIDDYQNTDASECKVIDDISDAIPLQYSKHYQTLFTSAVISAVTSPSTTIVTSTNIEKIDAISVIPSAETSTVTDTTKSVLDTSEQLLSSENPSLTSVMPSDLQSSETSLFTDADAEITKLNSSATVVTEMSVVPLASEMFFTQKLPADTIVQETEGNIYPTTISAQLATVTADVSVPSLSTTAPASMESITTTIRLPTANTESITSTTTSSTDATYPTTRVETTVTTVMVPNVRTETTVVLTSPTPKSFISSSLNRPVLDDDSQMQSEIACRLKGTDSIWGLICDLSKTAQLYK</sequence>